<dbReference type="GO" id="GO:0061578">
    <property type="term" value="F:K63-linked deubiquitinase activity"/>
    <property type="evidence" value="ECO:0007669"/>
    <property type="project" value="TreeGrafter"/>
</dbReference>
<feature type="region of interest" description="Disordered" evidence="8">
    <location>
        <begin position="337"/>
        <end position="394"/>
    </location>
</feature>
<feature type="region of interest" description="Disordered" evidence="8">
    <location>
        <begin position="81"/>
        <end position="105"/>
    </location>
</feature>
<accession>A0A9Q0SA17</accession>
<dbReference type="GO" id="GO:0004843">
    <property type="term" value="F:cysteine-type deubiquitinase activity"/>
    <property type="evidence" value="ECO:0007669"/>
    <property type="project" value="UniProtKB-EC"/>
</dbReference>
<dbReference type="Gene3D" id="3.30.200.90">
    <property type="match status" value="1"/>
</dbReference>
<sequence>PISSQKPAKHDKKDIQDTQNHNLNSHRVCINQISTAKSPSPQRESKPQSRSRRSPHKRNKRDVREKCKSPVYQIDCATSCSSTAGKSPKTTHGSATSSNIINNNNTTSNLNALIEETTGYNSGDEHIGPKDANLSPEEWESRDKEFIKALLNDRGFKIQEIVEDGACLFRSISLQIYGDQDMHQFVTEDINNYVSRKRNNHVHGNHIEIQAMSEIYNRPVELYCYGLEPINIFNSDQMKNGCEPLRLSYQRGSHYNAILNPYKFSVGEGLGLPGYRADEPDHRQMKDAVRLSEDLEIEQTMFEDKLKTTDWEATNEAIEEQIARESYLQWCRDMQKEPQKQLGTSSSTVTSSEIKSNASENSANRSGGESSFDSEEQYPSDEEHGDYGACSSSGNKSEDLFYVQTCQRRRKRKRANTSAVCSTAGPSTEPTTASVDFHTNGKNLKATRRNMVDQFQPSEQNSEPGPSKLSPQASKEPDSFGDVQK</sequence>
<dbReference type="InterPro" id="IPR050704">
    <property type="entry name" value="Peptidase_C85-like"/>
</dbReference>
<dbReference type="EMBL" id="WJQU01000001">
    <property type="protein sequence ID" value="KAJ6649175.1"/>
    <property type="molecule type" value="Genomic_DNA"/>
</dbReference>
<evidence type="ECO:0000313" key="10">
    <source>
        <dbReference type="EMBL" id="KAJ6649175.1"/>
    </source>
</evidence>
<dbReference type="Gene3D" id="3.90.70.80">
    <property type="match status" value="1"/>
</dbReference>
<feature type="compositionally biased region" description="Basic residues" evidence="8">
    <location>
        <begin position="49"/>
        <end position="61"/>
    </location>
</feature>
<feature type="compositionally biased region" description="Polar residues" evidence="8">
    <location>
        <begin position="416"/>
        <end position="434"/>
    </location>
</feature>
<feature type="compositionally biased region" description="Polar residues" evidence="8">
    <location>
        <begin position="81"/>
        <end position="93"/>
    </location>
</feature>
<name>A0A9Q0SA17_9DIPT</name>
<gene>
    <name evidence="10" type="primary">otud5-b</name>
    <name evidence="10" type="ORF">Bhyg_04409</name>
</gene>
<dbReference type="EC" id="3.4.19.12" evidence="3"/>
<comment type="similarity">
    <text evidence="2">Belongs to the peptidase C85 family.</text>
</comment>
<feature type="compositionally biased region" description="Polar residues" evidence="8">
    <location>
        <begin position="353"/>
        <end position="371"/>
    </location>
</feature>
<keyword evidence="4" id="KW-0645">Protease</keyword>
<protein>
    <recommendedName>
        <fullName evidence="3">ubiquitinyl hydrolase 1</fullName>
        <ecNumber evidence="3">3.4.19.12</ecNumber>
    </recommendedName>
    <alternativeName>
        <fullName evidence="7">Deubiquitinating enzyme A</fullName>
    </alternativeName>
</protein>
<dbReference type="SUPFAM" id="SSF54001">
    <property type="entry name" value="Cysteine proteinases"/>
    <property type="match status" value="1"/>
</dbReference>
<dbReference type="Proteomes" id="UP001151699">
    <property type="component" value="Chromosome A"/>
</dbReference>
<dbReference type="InterPro" id="IPR038765">
    <property type="entry name" value="Papain-like_cys_pep_sf"/>
</dbReference>
<dbReference type="PROSITE" id="PS50802">
    <property type="entry name" value="OTU"/>
    <property type="match status" value="1"/>
</dbReference>
<feature type="region of interest" description="Disordered" evidence="8">
    <location>
        <begin position="413"/>
        <end position="485"/>
    </location>
</feature>
<feature type="region of interest" description="Disordered" evidence="8">
    <location>
        <begin position="1"/>
        <end position="66"/>
    </location>
</feature>
<evidence type="ECO:0000256" key="2">
    <source>
        <dbReference type="ARBA" id="ARBA00010407"/>
    </source>
</evidence>
<feature type="non-terminal residue" evidence="10">
    <location>
        <position position="485"/>
    </location>
</feature>
<dbReference type="OrthoDB" id="409956at2759"/>
<evidence type="ECO:0000256" key="8">
    <source>
        <dbReference type="SAM" id="MobiDB-lite"/>
    </source>
</evidence>
<evidence type="ECO:0000256" key="7">
    <source>
        <dbReference type="ARBA" id="ARBA00033460"/>
    </source>
</evidence>
<comment type="caution">
    <text evidence="10">The sequence shown here is derived from an EMBL/GenBank/DDBJ whole genome shotgun (WGS) entry which is preliminary data.</text>
</comment>
<organism evidence="10 11">
    <name type="scientific">Pseudolycoriella hygida</name>
    <dbReference type="NCBI Taxonomy" id="35572"/>
    <lineage>
        <taxon>Eukaryota</taxon>
        <taxon>Metazoa</taxon>
        <taxon>Ecdysozoa</taxon>
        <taxon>Arthropoda</taxon>
        <taxon>Hexapoda</taxon>
        <taxon>Insecta</taxon>
        <taxon>Pterygota</taxon>
        <taxon>Neoptera</taxon>
        <taxon>Endopterygota</taxon>
        <taxon>Diptera</taxon>
        <taxon>Nematocera</taxon>
        <taxon>Sciaroidea</taxon>
        <taxon>Sciaridae</taxon>
        <taxon>Pseudolycoriella</taxon>
    </lineage>
</organism>
<evidence type="ECO:0000256" key="1">
    <source>
        <dbReference type="ARBA" id="ARBA00000707"/>
    </source>
</evidence>
<evidence type="ECO:0000313" key="11">
    <source>
        <dbReference type="Proteomes" id="UP001151699"/>
    </source>
</evidence>
<feature type="compositionally biased region" description="Polar residues" evidence="8">
    <location>
        <begin position="453"/>
        <end position="473"/>
    </location>
</feature>
<keyword evidence="5" id="KW-0833">Ubl conjugation pathway</keyword>
<keyword evidence="6" id="KW-0378">Hydrolase</keyword>
<dbReference type="InterPro" id="IPR003323">
    <property type="entry name" value="OTU_dom"/>
</dbReference>
<feature type="compositionally biased region" description="Polar residues" evidence="8">
    <location>
        <begin position="17"/>
        <end position="42"/>
    </location>
</feature>
<dbReference type="AlphaFoldDB" id="A0A9Q0SA17"/>
<evidence type="ECO:0000256" key="3">
    <source>
        <dbReference type="ARBA" id="ARBA00012759"/>
    </source>
</evidence>
<dbReference type="GO" id="GO:0006508">
    <property type="term" value="P:proteolysis"/>
    <property type="evidence" value="ECO:0007669"/>
    <property type="project" value="UniProtKB-KW"/>
</dbReference>
<evidence type="ECO:0000256" key="5">
    <source>
        <dbReference type="ARBA" id="ARBA00022786"/>
    </source>
</evidence>
<evidence type="ECO:0000259" key="9">
    <source>
        <dbReference type="PROSITE" id="PS50802"/>
    </source>
</evidence>
<feature type="domain" description="OTU" evidence="9">
    <location>
        <begin position="156"/>
        <end position="261"/>
    </location>
</feature>
<dbReference type="PANTHER" id="PTHR12419:SF4">
    <property type="entry name" value="OTU DOMAIN-CONTAINING PROTEIN 5"/>
    <property type="match status" value="1"/>
</dbReference>
<dbReference type="CDD" id="cd22752">
    <property type="entry name" value="OTU_OTUD5-like"/>
    <property type="match status" value="1"/>
</dbReference>
<feature type="compositionally biased region" description="Low complexity" evidence="8">
    <location>
        <begin position="94"/>
        <end position="105"/>
    </location>
</feature>
<comment type="catalytic activity">
    <reaction evidence="1">
        <text>Thiol-dependent hydrolysis of ester, thioester, amide, peptide and isopeptide bonds formed by the C-terminal Gly of ubiquitin (a 76-residue protein attached to proteins as an intracellular targeting signal).</text>
        <dbReference type="EC" id="3.4.19.12"/>
    </reaction>
</comment>
<keyword evidence="11" id="KW-1185">Reference proteome</keyword>
<reference evidence="10" key="1">
    <citation type="submission" date="2022-07" db="EMBL/GenBank/DDBJ databases">
        <authorList>
            <person name="Trinca V."/>
            <person name="Uliana J.V.C."/>
            <person name="Torres T.T."/>
            <person name="Ward R.J."/>
            <person name="Monesi N."/>
        </authorList>
    </citation>
    <scope>NUCLEOTIDE SEQUENCE</scope>
    <source>
        <strain evidence="10">HSMRA1968</strain>
        <tissue evidence="10">Whole embryos</tissue>
    </source>
</reference>
<evidence type="ECO:0000256" key="4">
    <source>
        <dbReference type="ARBA" id="ARBA00022670"/>
    </source>
</evidence>
<dbReference type="GO" id="GO:0016579">
    <property type="term" value="P:protein deubiquitination"/>
    <property type="evidence" value="ECO:0007669"/>
    <property type="project" value="TreeGrafter"/>
</dbReference>
<dbReference type="PANTHER" id="PTHR12419">
    <property type="entry name" value="OTU DOMAIN CONTAINING PROTEIN"/>
    <property type="match status" value="1"/>
</dbReference>
<evidence type="ECO:0000256" key="6">
    <source>
        <dbReference type="ARBA" id="ARBA00022801"/>
    </source>
</evidence>
<proteinExistence type="inferred from homology"/>